<gene>
    <name evidence="10" type="ORF">METZ01_LOCUS34757</name>
</gene>
<dbReference type="AlphaFoldDB" id="A0A381QWI0"/>
<accession>A0A381QWI0</accession>
<organism evidence="10">
    <name type="scientific">marine metagenome</name>
    <dbReference type="NCBI Taxonomy" id="408172"/>
    <lineage>
        <taxon>unclassified sequences</taxon>
        <taxon>metagenomes</taxon>
        <taxon>ecological metagenomes</taxon>
    </lineage>
</organism>
<dbReference type="SUPFAM" id="SSF53187">
    <property type="entry name" value="Zn-dependent exopeptidases"/>
    <property type="match status" value="1"/>
</dbReference>
<dbReference type="GO" id="GO:0008270">
    <property type="term" value="F:zinc ion binding"/>
    <property type="evidence" value="ECO:0007669"/>
    <property type="project" value="InterPro"/>
</dbReference>
<dbReference type="SUPFAM" id="SSF101821">
    <property type="entry name" value="Aminopeptidase/glucanase lid domain"/>
    <property type="match status" value="1"/>
</dbReference>
<evidence type="ECO:0000256" key="6">
    <source>
        <dbReference type="ARBA" id="ARBA00022723"/>
    </source>
</evidence>
<evidence type="ECO:0000256" key="9">
    <source>
        <dbReference type="ARBA" id="ARBA00023049"/>
    </source>
</evidence>
<dbReference type="PRINTS" id="PR00932">
    <property type="entry name" value="AMINO1PTASE"/>
</dbReference>
<evidence type="ECO:0000256" key="8">
    <source>
        <dbReference type="ARBA" id="ARBA00022833"/>
    </source>
</evidence>
<dbReference type="GO" id="GO:0006508">
    <property type="term" value="P:proteolysis"/>
    <property type="evidence" value="ECO:0007669"/>
    <property type="project" value="UniProtKB-KW"/>
</dbReference>
<evidence type="ECO:0000256" key="3">
    <source>
        <dbReference type="ARBA" id="ARBA00014897"/>
    </source>
</evidence>
<dbReference type="GO" id="GO:0005737">
    <property type="term" value="C:cytoplasm"/>
    <property type="evidence" value="ECO:0007669"/>
    <property type="project" value="UniProtKB-ARBA"/>
</dbReference>
<dbReference type="Pfam" id="PF02127">
    <property type="entry name" value="Peptidase_M18"/>
    <property type="match status" value="1"/>
</dbReference>
<reference evidence="10" key="1">
    <citation type="submission" date="2018-05" db="EMBL/GenBank/DDBJ databases">
        <authorList>
            <person name="Lanie J.A."/>
            <person name="Ng W.-L."/>
            <person name="Kazmierczak K.M."/>
            <person name="Andrzejewski T.M."/>
            <person name="Davidsen T.M."/>
            <person name="Wayne K.J."/>
            <person name="Tettelin H."/>
            <person name="Glass J.I."/>
            <person name="Rusch D."/>
            <person name="Podicherti R."/>
            <person name="Tsui H.-C.T."/>
            <person name="Winkler M.E."/>
        </authorList>
    </citation>
    <scope>NUCLEOTIDE SEQUENCE</scope>
</reference>
<evidence type="ECO:0000313" key="10">
    <source>
        <dbReference type="EMBL" id="SUZ81903.1"/>
    </source>
</evidence>
<evidence type="ECO:0000256" key="4">
    <source>
        <dbReference type="ARBA" id="ARBA00022438"/>
    </source>
</evidence>
<dbReference type="EMBL" id="UINC01001483">
    <property type="protein sequence ID" value="SUZ81903.1"/>
    <property type="molecule type" value="Genomic_DNA"/>
</dbReference>
<dbReference type="Gene3D" id="3.40.630.10">
    <property type="entry name" value="Zn peptidases"/>
    <property type="match status" value="1"/>
</dbReference>
<dbReference type="InterPro" id="IPR023358">
    <property type="entry name" value="Peptidase_M18_dom2"/>
</dbReference>
<proteinExistence type="inferred from homology"/>
<comment type="cofactor">
    <cofactor evidence="1">
        <name>Zn(2+)</name>
        <dbReference type="ChEBI" id="CHEBI:29105"/>
    </cofactor>
</comment>
<dbReference type="Gene3D" id="2.30.250.10">
    <property type="entry name" value="Aminopeptidase i, Domain 2"/>
    <property type="match status" value="1"/>
</dbReference>
<sequence length="435" mass="48250">MSRGGSKVLNEELLQFLQQSPTPFHAVSNMVRLLEQAGFHRLDEISHWELKKNGSYFIVRNDSALVAFNVGSVLPLNGGLRLFGAHTDSPSLKVKPNPEINNHGYVQLGVEVYGSALLKPWFDRDLSIAGRVDFQTKSGKINSTLIDFGKPVAFIPSLAIHLDRQANDGHKINSQKELRPILLQARNDEKFWLDELLLNLIRKQYENEAVEQVLSHELLLYDTQPAQLVGLEEQFIASARLDNLLSCYLGCKALMSSGSTHPSVLVCNDHEEVGSVSTSGAQGPFLRSVLQRLIRGFHQEEDAFQRVARQSIFLSVDNAHGVHPNFSEKHDDQHYALLNGGPVIKINANQRYASNSQSIALFKSLCNKLSIPYQSFVMRNDMGCGSTIGPITAAELGITTVDVGIASFGMHSIRELAGIKDIKSMLEIAMLFFDQ</sequence>
<name>A0A381QWI0_9ZZZZ</name>
<keyword evidence="5" id="KW-0645">Protease</keyword>
<dbReference type="GO" id="GO:0004177">
    <property type="term" value="F:aminopeptidase activity"/>
    <property type="evidence" value="ECO:0007669"/>
    <property type="project" value="UniProtKB-KW"/>
</dbReference>
<dbReference type="FunFam" id="2.30.250.10:FF:000003">
    <property type="entry name" value="Probable M18 family aminopeptidase 2"/>
    <property type="match status" value="1"/>
</dbReference>
<dbReference type="GO" id="GO:0008237">
    <property type="term" value="F:metallopeptidase activity"/>
    <property type="evidence" value="ECO:0007669"/>
    <property type="project" value="UniProtKB-KW"/>
</dbReference>
<dbReference type="PANTHER" id="PTHR28570">
    <property type="entry name" value="ASPARTYL AMINOPEPTIDASE"/>
    <property type="match status" value="1"/>
</dbReference>
<dbReference type="NCBIfam" id="NF002759">
    <property type="entry name" value="PRK02813.1"/>
    <property type="match status" value="1"/>
</dbReference>
<dbReference type="CDD" id="cd05658">
    <property type="entry name" value="M18_DAP"/>
    <property type="match status" value="1"/>
</dbReference>
<keyword evidence="9" id="KW-0482">Metalloprotease</keyword>
<dbReference type="PANTHER" id="PTHR28570:SF3">
    <property type="entry name" value="ASPARTYL AMINOPEPTIDASE"/>
    <property type="match status" value="1"/>
</dbReference>
<evidence type="ECO:0000256" key="2">
    <source>
        <dbReference type="ARBA" id="ARBA00008290"/>
    </source>
</evidence>
<comment type="similarity">
    <text evidence="2">Belongs to the peptidase M18 family.</text>
</comment>
<evidence type="ECO:0000256" key="5">
    <source>
        <dbReference type="ARBA" id="ARBA00022670"/>
    </source>
</evidence>
<evidence type="ECO:0000256" key="7">
    <source>
        <dbReference type="ARBA" id="ARBA00022801"/>
    </source>
</evidence>
<keyword evidence="4" id="KW-0031">Aminopeptidase</keyword>
<dbReference type="InterPro" id="IPR001948">
    <property type="entry name" value="Peptidase_M18"/>
</dbReference>
<keyword evidence="6" id="KW-0479">Metal-binding</keyword>
<evidence type="ECO:0000256" key="1">
    <source>
        <dbReference type="ARBA" id="ARBA00001947"/>
    </source>
</evidence>
<keyword evidence="8" id="KW-0862">Zinc</keyword>
<keyword evidence="7" id="KW-0378">Hydrolase</keyword>
<protein>
    <recommendedName>
        <fullName evidence="3">Probable M18 family aminopeptidase 2</fullName>
    </recommendedName>
</protein>